<name>A0A8C4TFR0_ERPCA</name>
<evidence type="ECO:0000256" key="1">
    <source>
        <dbReference type="ARBA" id="ARBA00010364"/>
    </source>
</evidence>
<dbReference type="GeneID" id="114667886"/>
<evidence type="ECO:0000256" key="2">
    <source>
        <dbReference type="SAM" id="MobiDB-lite"/>
    </source>
</evidence>
<reference evidence="3" key="3">
    <citation type="submission" date="2025-09" db="UniProtKB">
        <authorList>
            <consortium name="Ensembl"/>
        </authorList>
    </citation>
    <scope>IDENTIFICATION</scope>
</reference>
<dbReference type="PANTHER" id="PTHR13420:SF7">
    <property type="entry name" value="UPF0235 PROTEIN C15ORF40"/>
    <property type="match status" value="1"/>
</dbReference>
<feature type="compositionally biased region" description="Basic and acidic residues" evidence="2">
    <location>
        <begin position="78"/>
        <end position="87"/>
    </location>
</feature>
<feature type="region of interest" description="Disordered" evidence="2">
    <location>
        <begin position="69"/>
        <end position="96"/>
    </location>
</feature>
<organism evidence="3 4">
    <name type="scientific">Erpetoichthys calabaricus</name>
    <name type="common">Rope fish</name>
    <name type="synonym">Calamoichthys calabaricus</name>
    <dbReference type="NCBI Taxonomy" id="27687"/>
    <lineage>
        <taxon>Eukaryota</taxon>
        <taxon>Metazoa</taxon>
        <taxon>Chordata</taxon>
        <taxon>Craniata</taxon>
        <taxon>Vertebrata</taxon>
        <taxon>Euteleostomi</taxon>
        <taxon>Actinopterygii</taxon>
        <taxon>Polypteriformes</taxon>
        <taxon>Polypteridae</taxon>
        <taxon>Erpetoichthys</taxon>
    </lineage>
</organism>
<dbReference type="OrthoDB" id="244097at2759"/>
<dbReference type="NCBIfam" id="TIGR00251">
    <property type="entry name" value="DUF167 family protein"/>
    <property type="match status" value="1"/>
</dbReference>
<evidence type="ECO:0000313" key="3">
    <source>
        <dbReference type="Ensembl" id="ENSECRP00000030949.1"/>
    </source>
</evidence>
<gene>
    <name evidence="3" type="primary">c17h15orf40</name>
</gene>
<reference evidence="3" key="2">
    <citation type="submission" date="2025-08" db="UniProtKB">
        <authorList>
            <consortium name="Ensembl"/>
        </authorList>
    </citation>
    <scope>IDENTIFICATION</scope>
</reference>
<dbReference type="Pfam" id="PF02594">
    <property type="entry name" value="DUF167"/>
    <property type="match status" value="1"/>
</dbReference>
<dbReference type="PANTHER" id="PTHR13420">
    <property type="entry name" value="UPF0235 PROTEIN C15ORF40"/>
    <property type="match status" value="1"/>
</dbReference>
<dbReference type="Gene3D" id="3.30.1200.10">
    <property type="entry name" value="YggU-like"/>
    <property type="match status" value="1"/>
</dbReference>
<comment type="similarity">
    <text evidence="1">Belongs to the UPF0235 family.</text>
</comment>
<reference evidence="3" key="1">
    <citation type="submission" date="2021-06" db="EMBL/GenBank/DDBJ databases">
        <authorList>
            <consortium name="Wellcome Sanger Institute Data Sharing"/>
        </authorList>
    </citation>
    <scope>NUCLEOTIDE SEQUENCE [LARGE SCALE GENOMIC DNA]</scope>
</reference>
<dbReference type="GeneTree" id="ENSGT00940000164795"/>
<dbReference type="SUPFAM" id="SSF69786">
    <property type="entry name" value="YggU-like"/>
    <property type="match status" value="1"/>
</dbReference>
<dbReference type="AlphaFoldDB" id="A0A8C4TFR0"/>
<dbReference type="RefSeq" id="XP_028679235.1">
    <property type="nucleotide sequence ID" value="XM_028823402.2"/>
</dbReference>
<dbReference type="GO" id="GO:0005737">
    <property type="term" value="C:cytoplasm"/>
    <property type="evidence" value="ECO:0007669"/>
    <property type="project" value="TreeGrafter"/>
</dbReference>
<dbReference type="HAMAP" id="MF_00634">
    <property type="entry name" value="UPF0235"/>
    <property type="match status" value="1"/>
</dbReference>
<dbReference type="InterPro" id="IPR036591">
    <property type="entry name" value="YggU-like_sf"/>
</dbReference>
<dbReference type="SMART" id="SM01152">
    <property type="entry name" value="DUF167"/>
    <property type="match status" value="1"/>
</dbReference>
<dbReference type="Proteomes" id="UP000694620">
    <property type="component" value="Chromosome 17"/>
</dbReference>
<dbReference type="InterPro" id="IPR003746">
    <property type="entry name" value="DUF167"/>
</dbReference>
<dbReference type="Ensembl" id="ENSECRT00000031603.1">
    <property type="protein sequence ID" value="ENSECRP00000030949.1"/>
    <property type="gene ID" value="ENSECRG00000020992.1"/>
</dbReference>
<sequence>MIPLQYNRILSNACIKYLLKIGNTGLLRPRSFLTIHSPSLLSFFWGRPFLSLCGFKQLPGYDWDFKMPKKDSRTKKTQTKDSIKSPEDAPGPVSKDKNGFVTIAIHAKPGSKQNAVTDVSSEAVGVAIAAPPSDGEANAELLKYLSKVLEVKKSEVTLDKGCKSREKIVKISTSLSPEEILKKLRHEAENT</sequence>
<proteinExistence type="inferred from homology"/>
<evidence type="ECO:0000313" key="4">
    <source>
        <dbReference type="Proteomes" id="UP000694620"/>
    </source>
</evidence>
<protein>
    <submittedName>
        <fullName evidence="3">Zgc:193812</fullName>
    </submittedName>
</protein>
<keyword evidence="4" id="KW-1185">Reference proteome</keyword>
<accession>A0A8C4TFR0</accession>
<dbReference type="CTD" id="115152147"/>